<dbReference type="STRING" id="7234.B4GNF6"/>
<protein>
    <submittedName>
        <fullName evidence="2">GL14008</fullName>
    </submittedName>
</protein>
<dbReference type="PANTHER" id="PTHR31800">
    <property type="entry name" value="COILED-COIL DOMAIN-CONTAINING PROTEIN 32"/>
    <property type="match status" value="1"/>
</dbReference>
<dbReference type="GO" id="GO:0044782">
    <property type="term" value="P:cilium organization"/>
    <property type="evidence" value="ECO:0007669"/>
    <property type="project" value="TreeGrafter"/>
</dbReference>
<evidence type="ECO:0000313" key="3">
    <source>
        <dbReference type="Proteomes" id="UP000008744"/>
    </source>
</evidence>
<feature type="region of interest" description="Disordered" evidence="1">
    <location>
        <begin position="1"/>
        <end position="23"/>
    </location>
</feature>
<proteinExistence type="predicted"/>
<accession>B4GNF6</accession>
<dbReference type="OMA" id="TFHIVEH"/>
<organism evidence="3">
    <name type="scientific">Drosophila persimilis</name>
    <name type="common">Fruit fly</name>
    <dbReference type="NCBI Taxonomy" id="7234"/>
    <lineage>
        <taxon>Eukaryota</taxon>
        <taxon>Metazoa</taxon>
        <taxon>Ecdysozoa</taxon>
        <taxon>Arthropoda</taxon>
        <taxon>Hexapoda</taxon>
        <taxon>Insecta</taxon>
        <taxon>Pterygota</taxon>
        <taxon>Neoptera</taxon>
        <taxon>Endopterygota</taxon>
        <taxon>Diptera</taxon>
        <taxon>Brachycera</taxon>
        <taxon>Muscomorpha</taxon>
        <taxon>Ephydroidea</taxon>
        <taxon>Drosophilidae</taxon>
        <taxon>Drosophila</taxon>
        <taxon>Sophophora</taxon>
    </lineage>
</organism>
<dbReference type="KEGG" id="dpe:6595013"/>
<dbReference type="eggNOG" id="ENOG502SEJM">
    <property type="taxonomic scope" value="Eukaryota"/>
</dbReference>
<evidence type="ECO:0000256" key="1">
    <source>
        <dbReference type="SAM" id="MobiDB-lite"/>
    </source>
</evidence>
<dbReference type="PhylomeDB" id="B4GNF6"/>
<reference evidence="2 3" key="1">
    <citation type="journal article" date="2007" name="Nature">
        <title>Evolution of genes and genomes on the Drosophila phylogeny.</title>
        <authorList>
            <consortium name="Drosophila 12 Genomes Consortium"/>
            <person name="Clark A.G."/>
            <person name="Eisen M.B."/>
            <person name="Smith D.R."/>
            <person name="Bergman C.M."/>
            <person name="Oliver B."/>
            <person name="Markow T.A."/>
            <person name="Kaufman T.C."/>
            <person name="Kellis M."/>
            <person name="Gelbart W."/>
            <person name="Iyer V.N."/>
            <person name="Pollard D.A."/>
            <person name="Sackton T.B."/>
            <person name="Larracuente A.M."/>
            <person name="Singh N.D."/>
            <person name="Abad J.P."/>
            <person name="Abt D.N."/>
            <person name="Adryan B."/>
            <person name="Aguade M."/>
            <person name="Akashi H."/>
            <person name="Anderson W.W."/>
            <person name="Aquadro C.F."/>
            <person name="Ardell D.H."/>
            <person name="Arguello R."/>
            <person name="Artieri C.G."/>
            <person name="Barbash D.A."/>
            <person name="Barker D."/>
            <person name="Barsanti P."/>
            <person name="Batterham P."/>
            <person name="Batzoglou S."/>
            <person name="Begun D."/>
            <person name="Bhutkar A."/>
            <person name="Blanco E."/>
            <person name="Bosak S.A."/>
            <person name="Bradley R.K."/>
            <person name="Brand A.D."/>
            <person name="Brent M.R."/>
            <person name="Brooks A.N."/>
            <person name="Brown R.H."/>
            <person name="Butlin R.K."/>
            <person name="Caggese C."/>
            <person name="Calvi B.R."/>
            <person name="Bernardo de Carvalho A."/>
            <person name="Caspi A."/>
            <person name="Castrezana S."/>
            <person name="Celniker S.E."/>
            <person name="Chang J.L."/>
            <person name="Chapple C."/>
            <person name="Chatterji S."/>
            <person name="Chinwalla A."/>
            <person name="Civetta A."/>
            <person name="Clifton S.W."/>
            <person name="Comeron J.M."/>
            <person name="Costello J.C."/>
            <person name="Coyne J.A."/>
            <person name="Daub J."/>
            <person name="David R.G."/>
            <person name="Delcher A.L."/>
            <person name="Delehaunty K."/>
            <person name="Do C.B."/>
            <person name="Ebling H."/>
            <person name="Edwards K."/>
            <person name="Eickbush T."/>
            <person name="Evans J.D."/>
            <person name="Filipski A."/>
            <person name="Findeiss S."/>
            <person name="Freyhult E."/>
            <person name="Fulton L."/>
            <person name="Fulton R."/>
            <person name="Garcia A.C."/>
            <person name="Gardiner A."/>
            <person name="Garfield D.A."/>
            <person name="Garvin B.E."/>
            <person name="Gibson G."/>
            <person name="Gilbert D."/>
            <person name="Gnerre S."/>
            <person name="Godfrey J."/>
            <person name="Good R."/>
            <person name="Gotea V."/>
            <person name="Gravely B."/>
            <person name="Greenberg A.J."/>
            <person name="Griffiths-Jones S."/>
            <person name="Gross S."/>
            <person name="Guigo R."/>
            <person name="Gustafson E.A."/>
            <person name="Haerty W."/>
            <person name="Hahn M.W."/>
            <person name="Halligan D.L."/>
            <person name="Halpern A.L."/>
            <person name="Halter G.M."/>
            <person name="Han M.V."/>
            <person name="Heger A."/>
            <person name="Hillier L."/>
            <person name="Hinrichs A.S."/>
            <person name="Holmes I."/>
            <person name="Hoskins R.A."/>
            <person name="Hubisz M.J."/>
            <person name="Hultmark D."/>
            <person name="Huntley M.A."/>
            <person name="Jaffe D.B."/>
            <person name="Jagadeeshan S."/>
            <person name="Jeck W.R."/>
            <person name="Johnson J."/>
            <person name="Jones C.D."/>
            <person name="Jordan W.C."/>
            <person name="Karpen G.H."/>
            <person name="Kataoka E."/>
            <person name="Keightley P.D."/>
            <person name="Kheradpour P."/>
            <person name="Kirkness E.F."/>
            <person name="Koerich L.B."/>
            <person name="Kristiansen K."/>
            <person name="Kudrna D."/>
            <person name="Kulathinal R.J."/>
            <person name="Kumar S."/>
            <person name="Kwok R."/>
            <person name="Lander E."/>
            <person name="Langley C.H."/>
            <person name="Lapoint R."/>
            <person name="Lazzaro B.P."/>
            <person name="Lee S.J."/>
            <person name="Levesque L."/>
            <person name="Li R."/>
            <person name="Lin C.F."/>
            <person name="Lin M.F."/>
            <person name="Lindblad-Toh K."/>
            <person name="Llopart A."/>
            <person name="Long M."/>
            <person name="Low L."/>
            <person name="Lozovsky E."/>
            <person name="Lu J."/>
            <person name="Luo M."/>
            <person name="Machado C.A."/>
            <person name="Makalowski W."/>
            <person name="Marzo M."/>
            <person name="Matsuda M."/>
            <person name="Matzkin L."/>
            <person name="McAllister B."/>
            <person name="McBride C.S."/>
            <person name="McKernan B."/>
            <person name="McKernan K."/>
            <person name="Mendez-Lago M."/>
            <person name="Minx P."/>
            <person name="Mollenhauer M.U."/>
            <person name="Montooth K."/>
            <person name="Mount S.M."/>
            <person name="Mu X."/>
            <person name="Myers E."/>
            <person name="Negre B."/>
            <person name="Newfeld S."/>
            <person name="Nielsen R."/>
            <person name="Noor M.A."/>
            <person name="O'Grady P."/>
            <person name="Pachter L."/>
            <person name="Papaceit M."/>
            <person name="Parisi M.J."/>
            <person name="Parisi M."/>
            <person name="Parts L."/>
            <person name="Pedersen J.S."/>
            <person name="Pesole G."/>
            <person name="Phillippy A.M."/>
            <person name="Ponting C.P."/>
            <person name="Pop M."/>
            <person name="Porcelli D."/>
            <person name="Powell J.R."/>
            <person name="Prohaska S."/>
            <person name="Pruitt K."/>
            <person name="Puig M."/>
            <person name="Quesneville H."/>
            <person name="Ram K.R."/>
            <person name="Rand D."/>
            <person name="Rasmussen M.D."/>
            <person name="Reed L.K."/>
            <person name="Reenan R."/>
            <person name="Reily A."/>
            <person name="Remington K.A."/>
            <person name="Rieger T.T."/>
            <person name="Ritchie M.G."/>
            <person name="Robin C."/>
            <person name="Rogers Y.H."/>
            <person name="Rohde C."/>
            <person name="Rozas J."/>
            <person name="Rubenfield M.J."/>
            <person name="Ruiz A."/>
            <person name="Russo S."/>
            <person name="Salzberg S.L."/>
            <person name="Sanchez-Gracia A."/>
            <person name="Saranga D.J."/>
            <person name="Sato H."/>
            <person name="Schaeffer S.W."/>
            <person name="Schatz M.C."/>
            <person name="Schlenke T."/>
            <person name="Schwartz R."/>
            <person name="Segarra C."/>
            <person name="Singh R.S."/>
            <person name="Sirot L."/>
            <person name="Sirota M."/>
            <person name="Sisneros N.B."/>
            <person name="Smith C.D."/>
            <person name="Smith T.F."/>
            <person name="Spieth J."/>
            <person name="Stage D.E."/>
            <person name="Stark A."/>
            <person name="Stephan W."/>
            <person name="Strausberg R.L."/>
            <person name="Strempel S."/>
            <person name="Sturgill D."/>
            <person name="Sutton G."/>
            <person name="Sutton G.G."/>
            <person name="Tao W."/>
            <person name="Teichmann S."/>
            <person name="Tobari Y.N."/>
            <person name="Tomimura Y."/>
            <person name="Tsolas J.M."/>
            <person name="Valente V.L."/>
            <person name="Venter E."/>
            <person name="Venter J.C."/>
            <person name="Vicario S."/>
            <person name="Vieira F.G."/>
            <person name="Vilella A.J."/>
            <person name="Villasante A."/>
            <person name="Walenz B."/>
            <person name="Wang J."/>
            <person name="Wasserman M."/>
            <person name="Watts T."/>
            <person name="Wilson D."/>
            <person name="Wilson R.K."/>
            <person name="Wing R.A."/>
            <person name="Wolfner M.F."/>
            <person name="Wong A."/>
            <person name="Wong G.K."/>
            <person name="Wu C.I."/>
            <person name="Wu G."/>
            <person name="Yamamoto D."/>
            <person name="Yang H.P."/>
            <person name="Yang S.P."/>
            <person name="Yorke J.A."/>
            <person name="Yoshida K."/>
            <person name="Zdobnov E."/>
            <person name="Zhang P."/>
            <person name="Zhang Y."/>
            <person name="Zimin A.V."/>
            <person name="Baldwin J."/>
            <person name="Abdouelleil A."/>
            <person name="Abdulkadir J."/>
            <person name="Abebe A."/>
            <person name="Abera B."/>
            <person name="Abreu J."/>
            <person name="Acer S.C."/>
            <person name="Aftuck L."/>
            <person name="Alexander A."/>
            <person name="An P."/>
            <person name="Anderson E."/>
            <person name="Anderson S."/>
            <person name="Arachi H."/>
            <person name="Azer M."/>
            <person name="Bachantsang P."/>
            <person name="Barry A."/>
            <person name="Bayul T."/>
            <person name="Berlin A."/>
            <person name="Bessette D."/>
            <person name="Bloom T."/>
            <person name="Blye J."/>
            <person name="Boguslavskiy L."/>
            <person name="Bonnet C."/>
            <person name="Boukhgalter B."/>
            <person name="Bourzgui I."/>
            <person name="Brown A."/>
            <person name="Cahill P."/>
            <person name="Channer S."/>
            <person name="Cheshatsang Y."/>
            <person name="Chuda L."/>
            <person name="Citroen M."/>
            <person name="Collymore A."/>
            <person name="Cooke P."/>
            <person name="Costello M."/>
            <person name="D'Aco K."/>
            <person name="Daza R."/>
            <person name="De Haan G."/>
            <person name="DeGray S."/>
            <person name="DeMaso C."/>
            <person name="Dhargay N."/>
            <person name="Dooley K."/>
            <person name="Dooley E."/>
            <person name="Doricent M."/>
            <person name="Dorje P."/>
            <person name="Dorjee K."/>
            <person name="Dupes A."/>
            <person name="Elong R."/>
            <person name="Falk J."/>
            <person name="Farina A."/>
            <person name="Faro S."/>
            <person name="Ferguson D."/>
            <person name="Fisher S."/>
            <person name="Foley C.D."/>
            <person name="Franke A."/>
            <person name="Friedrich D."/>
            <person name="Gadbois L."/>
            <person name="Gearin G."/>
            <person name="Gearin C.R."/>
            <person name="Giannoukos G."/>
            <person name="Goode T."/>
            <person name="Graham J."/>
            <person name="Grandbois E."/>
            <person name="Grewal S."/>
            <person name="Gyaltsen K."/>
            <person name="Hafez N."/>
            <person name="Hagos B."/>
            <person name="Hall J."/>
            <person name="Henson C."/>
            <person name="Hollinger A."/>
            <person name="Honan T."/>
            <person name="Huard M.D."/>
            <person name="Hughes L."/>
            <person name="Hurhula B."/>
            <person name="Husby M.E."/>
            <person name="Kamat A."/>
            <person name="Kanga B."/>
            <person name="Kashin S."/>
            <person name="Khazanovich D."/>
            <person name="Kisner P."/>
            <person name="Lance K."/>
            <person name="Lara M."/>
            <person name="Lee W."/>
            <person name="Lennon N."/>
            <person name="Letendre F."/>
            <person name="LeVine R."/>
            <person name="Lipovsky A."/>
            <person name="Liu X."/>
            <person name="Liu J."/>
            <person name="Liu S."/>
            <person name="Lokyitsang T."/>
            <person name="Lokyitsang Y."/>
            <person name="Lubonja R."/>
            <person name="Lui A."/>
            <person name="MacDonald P."/>
            <person name="Magnisalis V."/>
            <person name="Maru K."/>
            <person name="Matthews C."/>
            <person name="McCusker W."/>
            <person name="McDonough S."/>
            <person name="Mehta T."/>
            <person name="Meldrim J."/>
            <person name="Meneus L."/>
            <person name="Mihai O."/>
            <person name="Mihalev A."/>
            <person name="Mihova T."/>
            <person name="Mittelman R."/>
            <person name="Mlenga V."/>
            <person name="Montmayeur A."/>
            <person name="Mulrain L."/>
            <person name="Navidi A."/>
            <person name="Naylor J."/>
            <person name="Negash T."/>
            <person name="Nguyen T."/>
            <person name="Nguyen N."/>
            <person name="Nicol R."/>
            <person name="Norbu C."/>
            <person name="Norbu N."/>
            <person name="Novod N."/>
            <person name="O'Neill B."/>
            <person name="Osman S."/>
            <person name="Markiewicz E."/>
            <person name="Oyono O.L."/>
            <person name="Patti C."/>
            <person name="Phunkhang P."/>
            <person name="Pierre F."/>
            <person name="Priest M."/>
            <person name="Raghuraman S."/>
            <person name="Rege F."/>
            <person name="Reyes R."/>
            <person name="Rise C."/>
            <person name="Rogov P."/>
            <person name="Ross K."/>
            <person name="Ryan E."/>
            <person name="Settipalli S."/>
            <person name="Shea T."/>
            <person name="Sherpa N."/>
            <person name="Shi L."/>
            <person name="Shih D."/>
            <person name="Sparrow T."/>
            <person name="Spaulding J."/>
            <person name="Stalker J."/>
            <person name="Stange-Thomann N."/>
            <person name="Stavropoulos S."/>
            <person name="Stone C."/>
            <person name="Strader C."/>
            <person name="Tesfaye S."/>
            <person name="Thomson T."/>
            <person name="Thoulutsang Y."/>
            <person name="Thoulutsang D."/>
            <person name="Topham K."/>
            <person name="Topping I."/>
            <person name="Tsamla T."/>
            <person name="Vassiliev H."/>
            <person name="Vo A."/>
            <person name="Wangchuk T."/>
            <person name="Wangdi T."/>
            <person name="Weiand M."/>
            <person name="Wilkinson J."/>
            <person name="Wilson A."/>
            <person name="Yadav S."/>
            <person name="Young G."/>
            <person name="Yu Q."/>
            <person name="Zembek L."/>
            <person name="Zhong D."/>
            <person name="Zimmer A."/>
            <person name="Zwirko Z."/>
            <person name="Jaffe D.B."/>
            <person name="Alvarez P."/>
            <person name="Brockman W."/>
            <person name="Butler J."/>
            <person name="Chin C."/>
            <person name="Gnerre S."/>
            <person name="Grabherr M."/>
            <person name="Kleber M."/>
            <person name="Mauceli E."/>
            <person name="MacCallum I."/>
        </authorList>
    </citation>
    <scope>NUCLEOTIDE SEQUENCE [LARGE SCALE GENOMIC DNA]</scope>
    <source>
        <strain evidence="3">MSH-3 / Tucson 14011-0111.49</strain>
    </source>
</reference>
<dbReference type="PANTHER" id="PTHR31800:SF1">
    <property type="entry name" value="COILED-COIL DOMAIN-CONTAINING PROTEIN 32"/>
    <property type="match status" value="1"/>
</dbReference>
<evidence type="ECO:0000313" key="2">
    <source>
        <dbReference type="EMBL" id="EDW39282.1"/>
    </source>
</evidence>
<dbReference type="EMBL" id="CH479186">
    <property type="protein sequence ID" value="EDW39282.1"/>
    <property type="molecule type" value="Genomic_DNA"/>
</dbReference>
<dbReference type="OrthoDB" id="5982503at2759"/>
<dbReference type="HOGENOM" id="CLU_1549268_0_0_1"/>
<keyword evidence="3" id="KW-1185">Reference proteome</keyword>
<feature type="compositionally biased region" description="Basic and acidic residues" evidence="1">
    <location>
        <begin position="39"/>
        <end position="63"/>
    </location>
</feature>
<sequence length="167" mass="18994">MSTGSADPWQLKDTKTDQGNTEFSSNCDSFEDNFIAHDQNQEGNEKDFENIKNSNDRNLHDPLPDSSNYLELLERKLAKVQKGSKLLENLQDKRQDCMRSLLSANGVPVTIFEQLLELDTPIDSGRLHRHLLPVQALTVGETVRIVEHDALEQREEEHTEVEAEGDH</sequence>
<dbReference type="AlphaFoldDB" id="B4GNF6"/>
<dbReference type="Pfam" id="PF14989">
    <property type="entry name" value="CCDC32"/>
    <property type="match status" value="1"/>
</dbReference>
<name>B4GNF6_DROPE</name>
<dbReference type="InterPro" id="IPR028039">
    <property type="entry name" value="CCDC32"/>
</dbReference>
<dbReference type="Proteomes" id="UP000008744">
    <property type="component" value="Unassembled WGS sequence"/>
</dbReference>
<feature type="region of interest" description="Disordered" evidence="1">
    <location>
        <begin position="36"/>
        <end position="63"/>
    </location>
</feature>
<gene>
    <name evidence="2" type="primary">Dper\GL14008</name>
    <name evidence="2" type="ORF">Dper_GL14008</name>
</gene>